<dbReference type="AlphaFoldDB" id="A0A1H6BUL8"/>
<sequence length="125" mass="13405">MLRALLLVAGLVAIANPAAAIDIVVASGTERSIAAFGAINGMCESAGGKPEIRERAANGSFEIRSRRMKVSNPSSHCLGRPFEGYVVVYRSRAGFRGSDRAVISTYLFNGRVDVRTDTVYNIVVK</sequence>
<protein>
    <submittedName>
        <fullName evidence="2">Uncharacterized protein</fullName>
    </submittedName>
</protein>
<accession>A0A1H6BUL8</accession>
<feature type="chain" id="PRO_5009294263" evidence="1">
    <location>
        <begin position="21"/>
        <end position="125"/>
    </location>
</feature>
<name>A0A1H6BUL8_9HYPH</name>
<feature type="signal peptide" evidence="1">
    <location>
        <begin position="1"/>
        <end position="20"/>
    </location>
</feature>
<proteinExistence type="predicted"/>
<dbReference type="Proteomes" id="UP000236743">
    <property type="component" value="Unassembled WGS sequence"/>
</dbReference>
<dbReference type="EMBL" id="FNUY01000008">
    <property type="protein sequence ID" value="SEG64137.1"/>
    <property type="molecule type" value="Genomic_DNA"/>
</dbReference>
<keyword evidence="1" id="KW-0732">Signal</keyword>
<evidence type="ECO:0000256" key="1">
    <source>
        <dbReference type="SAM" id="SignalP"/>
    </source>
</evidence>
<evidence type="ECO:0000313" key="3">
    <source>
        <dbReference type="Proteomes" id="UP000236743"/>
    </source>
</evidence>
<organism evidence="2 3">
    <name type="scientific">Bosea lathyri</name>
    <dbReference type="NCBI Taxonomy" id="1036778"/>
    <lineage>
        <taxon>Bacteria</taxon>
        <taxon>Pseudomonadati</taxon>
        <taxon>Pseudomonadota</taxon>
        <taxon>Alphaproteobacteria</taxon>
        <taxon>Hyphomicrobiales</taxon>
        <taxon>Boseaceae</taxon>
        <taxon>Bosea</taxon>
    </lineage>
</organism>
<evidence type="ECO:0000313" key="2">
    <source>
        <dbReference type="EMBL" id="SEG64137.1"/>
    </source>
</evidence>
<gene>
    <name evidence="2" type="ORF">SAMN04488115_10864</name>
</gene>
<reference evidence="2 3" key="1">
    <citation type="submission" date="2016-10" db="EMBL/GenBank/DDBJ databases">
        <authorList>
            <person name="de Groot N.N."/>
        </authorList>
    </citation>
    <scope>NUCLEOTIDE SEQUENCE [LARGE SCALE GENOMIC DNA]</scope>
    <source>
        <strain evidence="2 3">DSM 26656</strain>
    </source>
</reference>
<keyword evidence="3" id="KW-1185">Reference proteome</keyword>